<organism evidence="1 2">
    <name type="scientific">Asticcacaulis endophyticus</name>
    <dbReference type="NCBI Taxonomy" id="1395890"/>
    <lineage>
        <taxon>Bacteria</taxon>
        <taxon>Pseudomonadati</taxon>
        <taxon>Pseudomonadota</taxon>
        <taxon>Alphaproteobacteria</taxon>
        <taxon>Caulobacterales</taxon>
        <taxon>Caulobacteraceae</taxon>
        <taxon>Asticcacaulis</taxon>
    </lineage>
</organism>
<reference evidence="1" key="1">
    <citation type="journal article" date="2014" name="Int. J. Syst. Evol. Microbiol.">
        <title>Complete genome sequence of Corynebacterium casei LMG S-19264T (=DSM 44701T), isolated from a smear-ripened cheese.</title>
        <authorList>
            <consortium name="US DOE Joint Genome Institute (JGI-PGF)"/>
            <person name="Walter F."/>
            <person name="Albersmeier A."/>
            <person name="Kalinowski J."/>
            <person name="Ruckert C."/>
        </authorList>
    </citation>
    <scope>NUCLEOTIDE SEQUENCE</scope>
    <source>
        <strain evidence="1">KCTC 32296</strain>
    </source>
</reference>
<accession>A0A918UVT9</accession>
<dbReference type="AlphaFoldDB" id="A0A918UVT9"/>
<protein>
    <submittedName>
        <fullName evidence="1">Uncharacterized protein</fullName>
    </submittedName>
</protein>
<keyword evidence="2" id="KW-1185">Reference proteome</keyword>
<evidence type="ECO:0000313" key="1">
    <source>
        <dbReference type="EMBL" id="GGZ36457.1"/>
    </source>
</evidence>
<proteinExistence type="predicted"/>
<dbReference type="EMBL" id="BMZB01000003">
    <property type="protein sequence ID" value="GGZ36457.1"/>
    <property type="molecule type" value="Genomic_DNA"/>
</dbReference>
<name>A0A918UVT9_9CAUL</name>
<comment type="caution">
    <text evidence="1">The sequence shown here is derived from an EMBL/GenBank/DDBJ whole genome shotgun (WGS) entry which is preliminary data.</text>
</comment>
<gene>
    <name evidence="1" type="ORF">GCM10011273_23490</name>
</gene>
<reference evidence="1" key="2">
    <citation type="submission" date="2020-09" db="EMBL/GenBank/DDBJ databases">
        <authorList>
            <person name="Sun Q."/>
            <person name="Kim S."/>
        </authorList>
    </citation>
    <scope>NUCLEOTIDE SEQUENCE</scope>
    <source>
        <strain evidence="1">KCTC 32296</strain>
    </source>
</reference>
<evidence type="ECO:0000313" key="2">
    <source>
        <dbReference type="Proteomes" id="UP000662572"/>
    </source>
</evidence>
<sequence>MKTRFTGVSGFDLGSYRIDPCPVTFSDPVQTDDPDMAGADAVMGMGLLRRFNSVYERDGGVWFKANKYFNG</sequence>
<dbReference type="Proteomes" id="UP000662572">
    <property type="component" value="Unassembled WGS sequence"/>
</dbReference>